<dbReference type="InterPro" id="IPR013216">
    <property type="entry name" value="Methyltransf_11"/>
</dbReference>
<evidence type="ECO:0000256" key="13">
    <source>
        <dbReference type="RuleBase" id="RU362025"/>
    </source>
</evidence>
<evidence type="ECO:0000256" key="10">
    <source>
        <dbReference type="ARBA" id="ARBA00023098"/>
    </source>
</evidence>
<evidence type="ECO:0000256" key="2">
    <source>
        <dbReference type="ARBA" id="ARBA00022516"/>
    </source>
</evidence>
<dbReference type="InterPro" id="IPR029063">
    <property type="entry name" value="SAM-dependent_MTases_sf"/>
</dbReference>
<keyword evidence="3 12" id="KW-0489">Methyltransferase</keyword>
<keyword evidence="9" id="KW-1133">Transmembrane helix</keyword>
<keyword evidence="2" id="KW-0444">Lipid biosynthesis</keyword>
<evidence type="ECO:0000256" key="7">
    <source>
        <dbReference type="ARBA" id="ARBA00022824"/>
    </source>
</evidence>
<evidence type="ECO:0000313" key="16">
    <source>
        <dbReference type="Proteomes" id="UP001445335"/>
    </source>
</evidence>
<evidence type="ECO:0000256" key="4">
    <source>
        <dbReference type="ARBA" id="ARBA00022679"/>
    </source>
</evidence>
<dbReference type="Gene3D" id="3.40.50.150">
    <property type="entry name" value="Vaccinia Virus protein VP39"/>
    <property type="match status" value="1"/>
</dbReference>
<keyword evidence="6" id="KW-0812">Transmembrane</keyword>
<evidence type="ECO:0000256" key="3">
    <source>
        <dbReference type="ARBA" id="ARBA00022603"/>
    </source>
</evidence>
<dbReference type="GO" id="GO:0008757">
    <property type="term" value="F:S-adenosylmethionine-dependent methyltransferase activity"/>
    <property type="evidence" value="ECO:0007669"/>
    <property type="project" value="InterPro"/>
</dbReference>
<dbReference type="PANTHER" id="PTHR44742:SF2">
    <property type="entry name" value="24-METHYLENESTEROL C-METHYLTRANSFERASE 2"/>
    <property type="match status" value="1"/>
</dbReference>
<dbReference type="PROSITE" id="PS51685">
    <property type="entry name" value="SAM_MT_ERG6_SMT"/>
    <property type="match status" value="1"/>
</dbReference>
<sequence>MTDHPATVALFGAGALLVGGYCLSQIRRSRKPGATQLTGGGIARSEVKREFKDYSAAYGEEPGEGIKERSRTTELVDTFYNMVTDIYEWGWGQSFHFSPRLPGKDWAASEAAHEARLAALLGLGPGLKCLDVGCGVGGPMRTIASTSGAEVTGVTINAYQVQRGEYHNKALGLTQLCKPVQGNFLDMPFKDETFDCAYAIEATCHANKLEEVYGEIHRVLKPGAIFATYEWVATKLFDPADAEHVRIIDEINYGNGLPEMRTYKEAEQAGKNVGFELVCSIDIATASPVSSPWYGRLKWLRDSNLITVNKVLVRLVSLLRLAPAGMQEVHDMLVNVSLSLVQGGESGVFTPMHLLVFRKPASDKPASYAEAVKSDAKD</sequence>
<dbReference type="Pfam" id="PF08241">
    <property type="entry name" value="Methyltransf_11"/>
    <property type="match status" value="1"/>
</dbReference>
<keyword evidence="11" id="KW-0472">Membrane</keyword>
<dbReference type="InterPro" id="IPR013705">
    <property type="entry name" value="Sterol_MeTrfase_C"/>
</dbReference>
<evidence type="ECO:0000256" key="11">
    <source>
        <dbReference type="ARBA" id="ARBA00023136"/>
    </source>
</evidence>
<keyword evidence="16" id="KW-1185">Reference proteome</keyword>
<dbReference type="Pfam" id="PF08498">
    <property type="entry name" value="Sterol_MT_C"/>
    <property type="match status" value="1"/>
</dbReference>
<accession>A0AAW1R247</accession>
<dbReference type="InterPro" id="IPR030384">
    <property type="entry name" value="MeTrfase_SMT"/>
</dbReference>
<dbReference type="EC" id="2.1.1.-" evidence="13"/>
<evidence type="ECO:0000313" key="15">
    <source>
        <dbReference type="EMBL" id="KAK9827679.1"/>
    </source>
</evidence>
<dbReference type="GO" id="GO:0006694">
    <property type="term" value="P:steroid biosynthetic process"/>
    <property type="evidence" value="ECO:0007669"/>
    <property type="project" value="InterPro"/>
</dbReference>
<dbReference type="Proteomes" id="UP001445335">
    <property type="component" value="Unassembled WGS sequence"/>
</dbReference>
<keyword evidence="10" id="KW-0443">Lipid metabolism</keyword>
<dbReference type="GO" id="GO:0032259">
    <property type="term" value="P:methylation"/>
    <property type="evidence" value="ECO:0007669"/>
    <property type="project" value="UniProtKB-KW"/>
</dbReference>
<proteinExistence type="inferred from homology"/>
<evidence type="ECO:0000256" key="9">
    <source>
        <dbReference type="ARBA" id="ARBA00022989"/>
    </source>
</evidence>
<name>A0AAW1R247_9CHLO</name>
<reference evidence="15 16" key="1">
    <citation type="journal article" date="2024" name="Nat. Commun.">
        <title>Phylogenomics reveals the evolutionary origins of lichenization in chlorophyte algae.</title>
        <authorList>
            <person name="Puginier C."/>
            <person name="Libourel C."/>
            <person name="Otte J."/>
            <person name="Skaloud P."/>
            <person name="Haon M."/>
            <person name="Grisel S."/>
            <person name="Petersen M."/>
            <person name="Berrin J.G."/>
            <person name="Delaux P.M."/>
            <person name="Dal Grande F."/>
            <person name="Keller J."/>
        </authorList>
    </citation>
    <scope>NUCLEOTIDE SEQUENCE [LARGE SCALE GENOMIC DNA]</scope>
    <source>
        <strain evidence="15 16">SAG 245.80</strain>
    </source>
</reference>
<evidence type="ECO:0000256" key="8">
    <source>
        <dbReference type="ARBA" id="ARBA00022848"/>
    </source>
</evidence>
<keyword evidence="5 12" id="KW-0949">S-adenosyl-L-methionine</keyword>
<feature type="domain" description="SAM-dependent methyltransferase Erg6/SMT-type" evidence="14">
    <location>
        <begin position="79"/>
        <end position="360"/>
    </location>
</feature>
<evidence type="ECO:0000259" key="14">
    <source>
        <dbReference type="PROSITE" id="PS51685"/>
    </source>
</evidence>
<protein>
    <recommendedName>
        <fullName evidence="13">Methyltransferase</fullName>
        <ecNumber evidence="13">2.1.1.-</ecNumber>
    </recommendedName>
</protein>
<evidence type="ECO:0000256" key="12">
    <source>
        <dbReference type="PROSITE-ProRule" id="PRU01022"/>
    </source>
</evidence>
<keyword evidence="7" id="KW-0256">Endoplasmic reticulum</keyword>
<gene>
    <name evidence="15" type="ORF">WJX81_007793</name>
</gene>
<dbReference type="PANTHER" id="PTHR44742">
    <property type="match status" value="1"/>
</dbReference>
<dbReference type="EMBL" id="JALJOU010000056">
    <property type="protein sequence ID" value="KAK9827679.1"/>
    <property type="molecule type" value="Genomic_DNA"/>
</dbReference>
<dbReference type="CDD" id="cd02440">
    <property type="entry name" value="AdoMet_MTases"/>
    <property type="match status" value="1"/>
</dbReference>
<organism evidence="15 16">
    <name type="scientific">Elliptochloris bilobata</name>
    <dbReference type="NCBI Taxonomy" id="381761"/>
    <lineage>
        <taxon>Eukaryota</taxon>
        <taxon>Viridiplantae</taxon>
        <taxon>Chlorophyta</taxon>
        <taxon>core chlorophytes</taxon>
        <taxon>Trebouxiophyceae</taxon>
        <taxon>Trebouxiophyceae incertae sedis</taxon>
        <taxon>Elliptochloris clade</taxon>
        <taxon>Elliptochloris</taxon>
    </lineage>
</organism>
<comment type="caution">
    <text evidence="15">The sequence shown here is derived from an EMBL/GenBank/DDBJ whole genome shotgun (WGS) entry which is preliminary data.</text>
</comment>
<evidence type="ECO:0000256" key="5">
    <source>
        <dbReference type="ARBA" id="ARBA00022691"/>
    </source>
</evidence>
<keyword evidence="4 12" id="KW-0808">Transferase</keyword>
<keyword evidence="8" id="KW-0492">Microsome</keyword>
<evidence type="ECO:0000256" key="6">
    <source>
        <dbReference type="ARBA" id="ARBA00022692"/>
    </source>
</evidence>
<comment type="similarity">
    <text evidence="12 13">Belongs to the class I-like SAM-binding methyltransferase superfamily. Erg6/SMT family.</text>
</comment>
<comment type="subcellular location">
    <subcellularLocation>
        <location evidence="1">Microsome membrane</location>
        <topology evidence="1">Single-pass membrane protein</topology>
    </subcellularLocation>
</comment>
<evidence type="ECO:0000256" key="1">
    <source>
        <dbReference type="ARBA" id="ARBA00004111"/>
    </source>
</evidence>
<dbReference type="SUPFAM" id="SSF53335">
    <property type="entry name" value="S-adenosyl-L-methionine-dependent methyltransferases"/>
    <property type="match status" value="1"/>
</dbReference>
<dbReference type="AlphaFoldDB" id="A0AAW1R247"/>